<organism evidence="2 3">
    <name type="scientific">Capnocytophaga canimorsus</name>
    <dbReference type="NCBI Taxonomy" id="28188"/>
    <lineage>
        <taxon>Bacteria</taxon>
        <taxon>Pseudomonadati</taxon>
        <taxon>Bacteroidota</taxon>
        <taxon>Flavobacteriia</taxon>
        <taxon>Flavobacteriales</taxon>
        <taxon>Flavobacteriaceae</taxon>
        <taxon>Capnocytophaga</taxon>
    </lineage>
</organism>
<evidence type="ECO:0000259" key="1">
    <source>
        <dbReference type="Pfam" id="PF04993"/>
    </source>
</evidence>
<dbReference type="InterPro" id="IPR007076">
    <property type="entry name" value="TfoX_N"/>
</dbReference>
<dbReference type="RefSeq" id="WP_018279832.1">
    <property type="nucleotide sequence ID" value="NZ_BOQJ01000007.1"/>
</dbReference>
<feature type="domain" description="TfoX N-terminal" evidence="1">
    <location>
        <begin position="22"/>
        <end position="104"/>
    </location>
</feature>
<dbReference type="Gene3D" id="3.30.1460.30">
    <property type="entry name" value="YgaC/TfoX-N like chaperone"/>
    <property type="match status" value="1"/>
</dbReference>
<evidence type="ECO:0000313" key="3">
    <source>
        <dbReference type="Proteomes" id="UP000039370"/>
    </source>
</evidence>
<dbReference type="Proteomes" id="UP000039370">
    <property type="component" value="Unassembled WGS sequence"/>
</dbReference>
<dbReference type="EMBL" id="CDOK01000045">
    <property type="protein sequence ID" value="CEN47327.1"/>
    <property type="molecule type" value="Genomic_DNA"/>
</dbReference>
<name>A0A0B7IBC7_9FLAO</name>
<gene>
    <name evidence="2" type="ORF">CCAN11_1390002</name>
</gene>
<sequence length="111" mass="13041">MAYNEALANRVREFLAKIPEIEVEEKKMFGGLAFLVNEKMCINVSDDRLMCRFDPQYTEGLTERQGYLPCIMKNKDLKGYCYVEEIGYKSAKDFAFWLNLCLDFNKKTKKK</sequence>
<proteinExistence type="predicted"/>
<reference evidence="3" key="1">
    <citation type="submission" date="2015-01" db="EMBL/GenBank/DDBJ databases">
        <authorList>
            <person name="MANFREDI Pablo"/>
        </authorList>
    </citation>
    <scope>NUCLEOTIDE SEQUENCE [LARGE SCALE GENOMIC DNA]</scope>
    <source>
        <strain evidence="3">Cc11</strain>
    </source>
</reference>
<evidence type="ECO:0000313" key="2">
    <source>
        <dbReference type="EMBL" id="CEN47327.1"/>
    </source>
</evidence>
<protein>
    <recommendedName>
        <fullName evidence="1">TfoX N-terminal domain-containing protein</fullName>
    </recommendedName>
</protein>
<dbReference type="AlphaFoldDB" id="A0A0B7IBC7"/>
<dbReference type="SUPFAM" id="SSF159894">
    <property type="entry name" value="YgaC/TfoX-N like"/>
    <property type="match status" value="1"/>
</dbReference>
<accession>A0A0B7IBC7</accession>
<dbReference type="Pfam" id="PF04993">
    <property type="entry name" value="TfoX_N"/>
    <property type="match status" value="1"/>
</dbReference>